<keyword evidence="5" id="KW-0175">Coiled coil</keyword>
<dbReference type="InterPro" id="IPR046347">
    <property type="entry name" value="bZIP_sf"/>
</dbReference>
<keyword evidence="2" id="KW-0805">Transcription regulation</keyword>
<keyword evidence="9" id="KW-1185">Reference proteome</keyword>
<comment type="caution">
    <text evidence="8">The sequence shown here is derived from an EMBL/GenBank/DDBJ whole genome shotgun (WGS) entry which is preliminary data.</text>
</comment>
<name>A0AAV5S154_MAUHU</name>
<evidence type="ECO:0000256" key="2">
    <source>
        <dbReference type="ARBA" id="ARBA00023015"/>
    </source>
</evidence>
<organism evidence="8 9">
    <name type="scientific">Maudiozyma humilis</name>
    <name type="common">Sour dough yeast</name>
    <name type="synonym">Kazachstania humilis</name>
    <dbReference type="NCBI Taxonomy" id="51915"/>
    <lineage>
        <taxon>Eukaryota</taxon>
        <taxon>Fungi</taxon>
        <taxon>Dikarya</taxon>
        <taxon>Ascomycota</taxon>
        <taxon>Saccharomycotina</taxon>
        <taxon>Saccharomycetes</taxon>
        <taxon>Saccharomycetales</taxon>
        <taxon>Saccharomycetaceae</taxon>
        <taxon>Maudiozyma</taxon>
    </lineage>
</organism>
<evidence type="ECO:0000259" key="7">
    <source>
        <dbReference type="PROSITE" id="PS50217"/>
    </source>
</evidence>
<dbReference type="InterPro" id="IPR050936">
    <property type="entry name" value="AP-1-like"/>
</dbReference>
<evidence type="ECO:0000256" key="5">
    <source>
        <dbReference type="SAM" id="Coils"/>
    </source>
</evidence>
<feature type="coiled-coil region" evidence="5">
    <location>
        <begin position="98"/>
        <end position="139"/>
    </location>
</feature>
<dbReference type="GO" id="GO:0001228">
    <property type="term" value="F:DNA-binding transcription activator activity, RNA polymerase II-specific"/>
    <property type="evidence" value="ECO:0007669"/>
    <property type="project" value="TreeGrafter"/>
</dbReference>
<evidence type="ECO:0000256" key="3">
    <source>
        <dbReference type="ARBA" id="ARBA00023163"/>
    </source>
</evidence>
<proteinExistence type="predicted"/>
<sequence>MHQELIPEFGDLQDVSEIAAVGDVFDDHFGASDALLLGPFASGVAKPASRAQVGSLRAFPAVGPAQAPPLRTPPSTLHTAPLALAVAEEKARKKAQNRAAQKAFRERKEARLRELQERLRQSDERARTLAREIDALKMMNMEIHTENQFLRQQVRESQVSAQGPSPPAESGAPPSPSLSNCNSAYSFPTADPFFKGLMADKYGRGICHAEPYPRNLTRPDTRVLSLNGTWEYILRAAEVAGTDVDASEVMRRMKHAHVCGEEGPAFTVERVRETIRQVMRGEPGEPGEPQGESGEPADESSEPAREPLGERAGERDEFAAEAMAEAMAEKQDCIEI</sequence>
<feature type="compositionally biased region" description="Low complexity" evidence="6">
    <location>
        <begin position="160"/>
        <end position="172"/>
    </location>
</feature>
<evidence type="ECO:0000313" key="9">
    <source>
        <dbReference type="Proteomes" id="UP001377567"/>
    </source>
</evidence>
<evidence type="ECO:0000256" key="4">
    <source>
        <dbReference type="ARBA" id="ARBA00023242"/>
    </source>
</evidence>
<dbReference type="GO" id="GO:0090575">
    <property type="term" value="C:RNA polymerase II transcription regulator complex"/>
    <property type="evidence" value="ECO:0007669"/>
    <property type="project" value="TreeGrafter"/>
</dbReference>
<evidence type="ECO:0000313" key="8">
    <source>
        <dbReference type="EMBL" id="GMM57395.1"/>
    </source>
</evidence>
<gene>
    <name evidence="8" type="ORF">DAKH74_040110</name>
</gene>
<reference evidence="8 9" key="1">
    <citation type="journal article" date="2023" name="Elife">
        <title>Identification of key yeast species and microbe-microbe interactions impacting larval growth of Drosophila in the wild.</title>
        <authorList>
            <person name="Mure A."/>
            <person name="Sugiura Y."/>
            <person name="Maeda R."/>
            <person name="Honda K."/>
            <person name="Sakurai N."/>
            <person name="Takahashi Y."/>
            <person name="Watada M."/>
            <person name="Katoh T."/>
            <person name="Gotoh A."/>
            <person name="Gotoh Y."/>
            <person name="Taniguchi I."/>
            <person name="Nakamura K."/>
            <person name="Hayashi T."/>
            <person name="Katayama T."/>
            <person name="Uemura T."/>
            <person name="Hattori Y."/>
        </authorList>
    </citation>
    <scope>NUCLEOTIDE SEQUENCE [LARGE SCALE GENOMIC DNA]</scope>
    <source>
        <strain evidence="8 9">KH-74</strain>
    </source>
</reference>
<feature type="region of interest" description="Disordered" evidence="6">
    <location>
        <begin position="153"/>
        <end position="179"/>
    </location>
</feature>
<keyword evidence="3" id="KW-0804">Transcription</keyword>
<dbReference type="PROSITE" id="PS00036">
    <property type="entry name" value="BZIP_BASIC"/>
    <property type="match status" value="1"/>
</dbReference>
<feature type="region of interest" description="Disordered" evidence="6">
    <location>
        <begin position="278"/>
        <end position="315"/>
    </location>
</feature>
<dbReference type="PANTHER" id="PTHR40621:SF8">
    <property type="entry name" value="AP-1-LIKE TRANSCRIPTION FACTOR YAP3"/>
    <property type="match status" value="1"/>
</dbReference>
<dbReference type="SUPFAM" id="SSF57959">
    <property type="entry name" value="Leucine zipper domain"/>
    <property type="match status" value="1"/>
</dbReference>
<feature type="compositionally biased region" description="Basic and acidic residues" evidence="6">
    <location>
        <begin position="302"/>
        <end position="315"/>
    </location>
</feature>
<accession>A0AAV5S154</accession>
<dbReference type="PROSITE" id="PS50217">
    <property type="entry name" value="BZIP"/>
    <property type="match status" value="1"/>
</dbReference>
<dbReference type="InterPro" id="IPR004827">
    <property type="entry name" value="bZIP"/>
</dbReference>
<feature type="domain" description="BZIP" evidence="7">
    <location>
        <begin position="87"/>
        <end position="137"/>
    </location>
</feature>
<dbReference type="PANTHER" id="PTHR40621">
    <property type="entry name" value="TRANSCRIPTION FACTOR KAPC-RELATED"/>
    <property type="match status" value="1"/>
</dbReference>
<dbReference type="Gene3D" id="1.20.5.170">
    <property type="match status" value="1"/>
</dbReference>
<dbReference type="EMBL" id="BTGD01000013">
    <property type="protein sequence ID" value="GMM57395.1"/>
    <property type="molecule type" value="Genomic_DNA"/>
</dbReference>
<dbReference type="AlphaFoldDB" id="A0AAV5S154"/>
<dbReference type="GO" id="GO:0000976">
    <property type="term" value="F:transcription cis-regulatory region binding"/>
    <property type="evidence" value="ECO:0007669"/>
    <property type="project" value="InterPro"/>
</dbReference>
<keyword evidence="4" id="KW-0539">Nucleus</keyword>
<dbReference type="CDD" id="cd14688">
    <property type="entry name" value="bZIP_YAP"/>
    <property type="match status" value="1"/>
</dbReference>
<dbReference type="Proteomes" id="UP001377567">
    <property type="component" value="Unassembled WGS sequence"/>
</dbReference>
<protein>
    <recommendedName>
        <fullName evidence="7">BZIP domain-containing protein</fullName>
    </recommendedName>
</protein>
<evidence type="ECO:0000256" key="1">
    <source>
        <dbReference type="ARBA" id="ARBA00004123"/>
    </source>
</evidence>
<evidence type="ECO:0000256" key="6">
    <source>
        <dbReference type="SAM" id="MobiDB-lite"/>
    </source>
</evidence>
<comment type="subcellular location">
    <subcellularLocation>
        <location evidence="1">Nucleus</location>
    </subcellularLocation>
</comment>